<protein>
    <submittedName>
        <fullName evidence="9">Probable WRKY transcription factor 38</fullName>
    </submittedName>
</protein>
<dbReference type="InterPro" id="IPR036576">
    <property type="entry name" value="WRKY_dom_sf"/>
</dbReference>
<proteinExistence type="predicted"/>
<evidence type="ECO:0000313" key="9">
    <source>
        <dbReference type="RefSeq" id="XP_039115304.1"/>
    </source>
</evidence>
<dbReference type="InterPro" id="IPR003657">
    <property type="entry name" value="WRKY_dom"/>
</dbReference>
<evidence type="ECO:0000256" key="5">
    <source>
        <dbReference type="ARBA" id="ARBA00023242"/>
    </source>
</evidence>
<keyword evidence="8" id="KW-1185">Reference proteome</keyword>
<dbReference type="SMART" id="SM00774">
    <property type="entry name" value="WRKY"/>
    <property type="match status" value="1"/>
</dbReference>
<evidence type="ECO:0000256" key="4">
    <source>
        <dbReference type="ARBA" id="ARBA00023163"/>
    </source>
</evidence>
<comment type="subcellular location">
    <subcellularLocation>
        <location evidence="1">Nucleus</location>
    </subcellularLocation>
</comment>
<dbReference type="GO" id="GO:0005634">
    <property type="term" value="C:nucleus"/>
    <property type="evidence" value="ECO:0007669"/>
    <property type="project" value="UniProtKB-SubCell"/>
</dbReference>
<keyword evidence="2" id="KW-0805">Transcription regulation</keyword>
<keyword evidence="3" id="KW-0238">DNA-binding</keyword>
<dbReference type="Pfam" id="PF03106">
    <property type="entry name" value="WRKY"/>
    <property type="match status" value="1"/>
</dbReference>
<evidence type="ECO:0000256" key="6">
    <source>
        <dbReference type="SAM" id="MobiDB-lite"/>
    </source>
</evidence>
<dbReference type="PROSITE" id="PS50811">
    <property type="entry name" value="WRKY"/>
    <property type="match status" value="1"/>
</dbReference>
<gene>
    <name evidence="9" type="primary">LOC120250545</name>
</gene>
<feature type="compositionally biased region" description="Low complexity" evidence="6">
    <location>
        <begin position="186"/>
        <end position="203"/>
    </location>
</feature>
<organism evidence="8 9">
    <name type="scientific">Dioscorea cayennensis subsp. rotundata</name>
    <name type="common">White Guinea yam</name>
    <name type="synonym">Dioscorea rotundata</name>
    <dbReference type="NCBI Taxonomy" id="55577"/>
    <lineage>
        <taxon>Eukaryota</taxon>
        <taxon>Viridiplantae</taxon>
        <taxon>Streptophyta</taxon>
        <taxon>Embryophyta</taxon>
        <taxon>Tracheophyta</taxon>
        <taxon>Spermatophyta</taxon>
        <taxon>Magnoliopsida</taxon>
        <taxon>Liliopsida</taxon>
        <taxon>Dioscoreales</taxon>
        <taxon>Dioscoreaceae</taxon>
        <taxon>Dioscorea</taxon>
    </lineage>
</organism>
<keyword evidence="5" id="KW-0539">Nucleus</keyword>
<evidence type="ECO:0000313" key="8">
    <source>
        <dbReference type="Proteomes" id="UP001515500"/>
    </source>
</evidence>
<dbReference type="SUPFAM" id="SSF118290">
    <property type="entry name" value="WRKY DNA-binding domain"/>
    <property type="match status" value="1"/>
</dbReference>
<dbReference type="RefSeq" id="XP_039115304.1">
    <property type="nucleotide sequence ID" value="XM_039259370.1"/>
</dbReference>
<dbReference type="PANTHER" id="PTHR31282">
    <property type="entry name" value="WRKY TRANSCRIPTION FACTOR 21-RELATED"/>
    <property type="match status" value="1"/>
</dbReference>
<evidence type="ECO:0000256" key="2">
    <source>
        <dbReference type="ARBA" id="ARBA00023015"/>
    </source>
</evidence>
<feature type="compositionally biased region" description="Polar residues" evidence="6">
    <location>
        <begin position="204"/>
        <end position="213"/>
    </location>
</feature>
<sequence>MESMDKIIPLMKRKYLSENGIQEIMTMETSSSICFSDHGTVVASCPNGSCKRETMNSVSKIYTYAPHADGHQWRKYGEKKIGNTKLSRGYYRCTYSKDQGCQARKHVEEQNCNDPPFFLVIYYKYHSCKNTNSMTNTQVNLLNPLTPMVPKLVSFESNANSQQEWSILLSTLNLQHVSQHEGVNNQQTLTSSSSVLNSQPVSLDQTGSVSAATHDQYDRGNLQIKGNTSISNRVPPSNINQATVKSVAECEYFLGAMPGSHDSEDLSSILDQITPASPAISMDFFMMDYSLSDEGFAFHSF</sequence>
<feature type="region of interest" description="Disordered" evidence="6">
    <location>
        <begin position="186"/>
        <end position="237"/>
    </location>
</feature>
<feature type="domain" description="WRKY" evidence="7">
    <location>
        <begin position="69"/>
        <end position="127"/>
    </location>
</feature>
<feature type="compositionally biased region" description="Polar residues" evidence="6">
    <location>
        <begin position="224"/>
        <end position="237"/>
    </location>
</feature>
<dbReference type="AlphaFoldDB" id="A0AB40AKP8"/>
<evidence type="ECO:0000256" key="1">
    <source>
        <dbReference type="ARBA" id="ARBA00004123"/>
    </source>
</evidence>
<accession>A0AB40AKP8</accession>
<dbReference type="GeneID" id="120250545"/>
<dbReference type="GO" id="GO:0003700">
    <property type="term" value="F:DNA-binding transcription factor activity"/>
    <property type="evidence" value="ECO:0007669"/>
    <property type="project" value="InterPro"/>
</dbReference>
<evidence type="ECO:0000256" key="3">
    <source>
        <dbReference type="ARBA" id="ARBA00023125"/>
    </source>
</evidence>
<dbReference type="Gene3D" id="2.20.25.80">
    <property type="entry name" value="WRKY domain"/>
    <property type="match status" value="1"/>
</dbReference>
<evidence type="ECO:0000259" key="7">
    <source>
        <dbReference type="PROSITE" id="PS50811"/>
    </source>
</evidence>
<dbReference type="GO" id="GO:0043565">
    <property type="term" value="F:sequence-specific DNA binding"/>
    <property type="evidence" value="ECO:0007669"/>
    <property type="project" value="InterPro"/>
</dbReference>
<reference evidence="9" key="1">
    <citation type="submission" date="2025-08" db="UniProtKB">
        <authorList>
            <consortium name="RefSeq"/>
        </authorList>
    </citation>
    <scope>IDENTIFICATION</scope>
</reference>
<dbReference type="InterPro" id="IPR044810">
    <property type="entry name" value="WRKY_plant"/>
</dbReference>
<keyword evidence="4" id="KW-0804">Transcription</keyword>
<dbReference type="Proteomes" id="UP001515500">
    <property type="component" value="Chromosome 19"/>
</dbReference>
<name>A0AB40AKP8_DIOCR</name>